<proteinExistence type="predicted"/>
<dbReference type="EMBL" id="WHWB01033303">
    <property type="protein sequence ID" value="KAJ7420620.1"/>
    <property type="molecule type" value="Genomic_DNA"/>
</dbReference>
<dbReference type="PANTHER" id="PTHR33332">
    <property type="entry name" value="REVERSE TRANSCRIPTASE DOMAIN-CONTAINING PROTEIN"/>
    <property type="match status" value="1"/>
</dbReference>
<comment type="caution">
    <text evidence="1">The sequence shown here is derived from an EMBL/GenBank/DDBJ whole genome shotgun (WGS) entry which is preliminary data.</text>
</comment>
<evidence type="ECO:0000313" key="1">
    <source>
        <dbReference type="EMBL" id="KAJ7420620.1"/>
    </source>
</evidence>
<keyword evidence="2" id="KW-1185">Reference proteome</keyword>
<reference evidence="1" key="1">
    <citation type="submission" date="2019-10" db="EMBL/GenBank/DDBJ databases">
        <authorList>
            <person name="Soares A.E.R."/>
            <person name="Aleixo A."/>
            <person name="Schneider P."/>
            <person name="Miyaki C.Y."/>
            <person name="Schneider M.P."/>
            <person name="Mello C."/>
            <person name="Vasconcelos A.T.R."/>
        </authorList>
    </citation>
    <scope>NUCLEOTIDE SEQUENCE</scope>
    <source>
        <tissue evidence="1">Muscle</tissue>
    </source>
</reference>
<protein>
    <submittedName>
        <fullName evidence="1">Uncharacterized protein</fullName>
    </submittedName>
</protein>
<sequence length="146" mass="16218">MLSPALGSQELQAWGRVTGKLPSGKGPGGAGQQWMNINQPCAEVAKKANGNLVCISKSVASRTREVIVPMCLGLVRSHIEGCVQFWSSQFRKGIEVLEHIQRRATELMKGLESKAYEEQLREMGAFSLENIHGKPYHSLQFPERRL</sequence>
<organism evidence="1 2">
    <name type="scientific">Willisornis vidua</name>
    <name type="common">Xingu scale-backed antbird</name>
    <dbReference type="NCBI Taxonomy" id="1566151"/>
    <lineage>
        <taxon>Eukaryota</taxon>
        <taxon>Metazoa</taxon>
        <taxon>Chordata</taxon>
        <taxon>Craniata</taxon>
        <taxon>Vertebrata</taxon>
        <taxon>Euteleostomi</taxon>
        <taxon>Archelosauria</taxon>
        <taxon>Archosauria</taxon>
        <taxon>Dinosauria</taxon>
        <taxon>Saurischia</taxon>
        <taxon>Theropoda</taxon>
        <taxon>Coelurosauria</taxon>
        <taxon>Aves</taxon>
        <taxon>Neognathae</taxon>
        <taxon>Neoaves</taxon>
        <taxon>Telluraves</taxon>
        <taxon>Australaves</taxon>
        <taxon>Passeriformes</taxon>
        <taxon>Thamnophilidae</taxon>
        <taxon>Willisornis</taxon>
    </lineage>
</organism>
<dbReference type="Proteomes" id="UP001145742">
    <property type="component" value="Unassembled WGS sequence"/>
</dbReference>
<evidence type="ECO:0000313" key="2">
    <source>
        <dbReference type="Proteomes" id="UP001145742"/>
    </source>
</evidence>
<gene>
    <name evidence="1" type="ORF">WISP_47522</name>
</gene>
<name>A0ABQ9DET0_9PASS</name>
<accession>A0ABQ9DET0</accession>